<keyword evidence="6" id="KW-0472">Membrane</keyword>
<keyword evidence="5 6" id="KW-0072">Autophagy</keyword>
<keyword evidence="3 6" id="KW-1017">Isopeptide bond</keyword>
<gene>
    <name evidence="7" type="ORF">MVEN_00767100</name>
</gene>
<dbReference type="GO" id="GO:0015031">
    <property type="term" value="P:protein transport"/>
    <property type="evidence" value="ECO:0007669"/>
    <property type="project" value="UniProtKB-KW"/>
</dbReference>
<dbReference type="GO" id="GO:0034045">
    <property type="term" value="C:phagophore assembly site membrane"/>
    <property type="evidence" value="ECO:0007669"/>
    <property type="project" value="UniProtKB-SubCell"/>
</dbReference>
<name>A0A8H7D6A2_9AGAR</name>
<dbReference type="PANTHER" id="PTHR13385">
    <property type="entry name" value="AUTOPHAGY PROTEIN 12"/>
    <property type="match status" value="1"/>
</dbReference>
<comment type="function">
    <text evidence="6">Ubiquitin-like protein involved in cytoplasm to vacuole transport (Cvt), autophagy vesicles formation, mitophagy, and nucleophagy.</text>
</comment>
<dbReference type="GO" id="GO:0019776">
    <property type="term" value="F:Atg8-family ligase activity"/>
    <property type="evidence" value="ECO:0007669"/>
    <property type="project" value="TreeGrafter"/>
</dbReference>
<comment type="subunit">
    <text evidence="6">Forms a conjugate with ATG5.</text>
</comment>
<comment type="caution">
    <text evidence="7">The sequence shown here is derived from an EMBL/GenBank/DDBJ whole genome shotgun (WGS) entry which is preliminary data.</text>
</comment>
<keyword evidence="6" id="KW-0813">Transport</keyword>
<dbReference type="GO" id="GO:0061723">
    <property type="term" value="P:glycophagy"/>
    <property type="evidence" value="ECO:0007669"/>
    <property type="project" value="TreeGrafter"/>
</dbReference>
<dbReference type="GO" id="GO:0097352">
    <property type="term" value="P:autophagosome maturation"/>
    <property type="evidence" value="ECO:0007669"/>
    <property type="project" value="TreeGrafter"/>
</dbReference>
<evidence type="ECO:0000256" key="2">
    <source>
        <dbReference type="ARBA" id="ARBA00015875"/>
    </source>
</evidence>
<comment type="similarity">
    <text evidence="1 6">Belongs to the ATG12 family.</text>
</comment>
<dbReference type="Pfam" id="PF04110">
    <property type="entry name" value="APG12"/>
    <property type="match status" value="1"/>
</dbReference>
<keyword evidence="6" id="KW-0653">Protein transport</keyword>
<dbReference type="EMBL" id="JACAZI010000005">
    <property type="protein sequence ID" value="KAF7360373.1"/>
    <property type="molecule type" value="Genomic_DNA"/>
</dbReference>
<protein>
    <recommendedName>
        <fullName evidence="2 6">Ubiquitin-like protein ATG12</fullName>
    </recommendedName>
</protein>
<keyword evidence="4 6" id="KW-0833">Ubl conjugation pathway</keyword>
<dbReference type="PANTHER" id="PTHR13385:SF0">
    <property type="entry name" value="UBIQUITIN-LIKE PROTEIN ATG12"/>
    <property type="match status" value="1"/>
</dbReference>
<proteinExistence type="inferred from homology"/>
<dbReference type="OrthoDB" id="10003551at2759"/>
<dbReference type="GO" id="GO:0034274">
    <property type="term" value="C:Atg12-Atg5-Atg16 complex"/>
    <property type="evidence" value="ECO:0007669"/>
    <property type="project" value="TreeGrafter"/>
</dbReference>
<dbReference type="Proteomes" id="UP000620124">
    <property type="component" value="Unassembled WGS sequence"/>
</dbReference>
<dbReference type="GO" id="GO:0000421">
    <property type="term" value="C:autophagosome membrane"/>
    <property type="evidence" value="ECO:0007669"/>
    <property type="project" value="TreeGrafter"/>
</dbReference>
<dbReference type="GO" id="GO:0000045">
    <property type="term" value="P:autophagosome assembly"/>
    <property type="evidence" value="ECO:0007669"/>
    <property type="project" value="InterPro"/>
</dbReference>
<dbReference type="GO" id="GO:0000422">
    <property type="term" value="P:autophagy of mitochondrion"/>
    <property type="evidence" value="ECO:0007669"/>
    <property type="project" value="TreeGrafter"/>
</dbReference>
<dbReference type="CDD" id="cd01612">
    <property type="entry name" value="Ubl_ATG12"/>
    <property type="match status" value="1"/>
</dbReference>
<evidence type="ECO:0000313" key="7">
    <source>
        <dbReference type="EMBL" id="KAF7360373.1"/>
    </source>
</evidence>
<organism evidence="7 8">
    <name type="scientific">Mycena venus</name>
    <dbReference type="NCBI Taxonomy" id="2733690"/>
    <lineage>
        <taxon>Eukaryota</taxon>
        <taxon>Fungi</taxon>
        <taxon>Dikarya</taxon>
        <taxon>Basidiomycota</taxon>
        <taxon>Agaricomycotina</taxon>
        <taxon>Agaricomycetes</taxon>
        <taxon>Agaricomycetidae</taxon>
        <taxon>Agaricales</taxon>
        <taxon>Marasmiineae</taxon>
        <taxon>Mycenaceae</taxon>
        <taxon>Mycena</taxon>
    </lineage>
</organism>
<evidence type="ECO:0000256" key="1">
    <source>
        <dbReference type="ARBA" id="ARBA00007778"/>
    </source>
</evidence>
<evidence type="ECO:0000313" key="8">
    <source>
        <dbReference type="Proteomes" id="UP000620124"/>
    </source>
</evidence>
<accession>A0A8H7D6A2</accession>
<evidence type="ECO:0000256" key="5">
    <source>
        <dbReference type="ARBA" id="ARBA00023006"/>
    </source>
</evidence>
<dbReference type="Gene3D" id="3.10.20.90">
    <property type="entry name" value="Phosphatidylinositol 3-kinase Catalytic Subunit, Chain A, domain 1"/>
    <property type="match status" value="1"/>
</dbReference>
<sequence length="149" mass="16537">MRLKLHVADASSSSAAVVMRFMPVGNTPVLKQNVFRIAAASLFQAVIRSLKKKLGMKDGDPLFTYINSTFAPAPDEVLGNLYKSFGTQVGGRRELIVHYRWDTDVLFEDLQILPILAQHQRGDKLCSDAVNYTNLLRGAPLDSARCRSN</sequence>
<dbReference type="InterPro" id="IPR029071">
    <property type="entry name" value="Ubiquitin-like_domsf"/>
</dbReference>
<keyword evidence="8" id="KW-1185">Reference proteome</keyword>
<comment type="subcellular location">
    <subcellularLocation>
        <location evidence="6">Preautophagosomal structure membrane</location>
        <topology evidence="6">Peripheral membrane protein</topology>
    </subcellularLocation>
</comment>
<dbReference type="InterPro" id="IPR007242">
    <property type="entry name" value="Atg12"/>
</dbReference>
<dbReference type="GO" id="GO:0034727">
    <property type="term" value="P:piecemeal microautophagy of the nucleus"/>
    <property type="evidence" value="ECO:0007669"/>
    <property type="project" value="TreeGrafter"/>
</dbReference>
<dbReference type="SUPFAM" id="SSF54236">
    <property type="entry name" value="Ubiquitin-like"/>
    <property type="match status" value="1"/>
</dbReference>
<evidence type="ECO:0000256" key="4">
    <source>
        <dbReference type="ARBA" id="ARBA00022786"/>
    </source>
</evidence>
<evidence type="ECO:0000256" key="6">
    <source>
        <dbReference type="RuleBase" id="RU361201"/>
    </source>
</evidence>
<evidence type="ECO:0000256" key="3">
    <source>
        <dbReference type="ARBA" id="ARBA00022499"/>
    </source>
</evidence>
<reference evidence="7" key="1">
    <citation type="submission" date="2020-05" db="EMBL/GenBank/DDBJ databases">
        <title>Mycena genomes resolve the evolution of fungal bioluminescence.</title>
        <authorList>
            <person name="Tsai I.J."/>
        </authorList>
    </citation>
    <scope>NUCLEOTIDE SEQUENCE</scope>
    <source>
        <strain evidence="7">CCC161011</strain>
    </source>
</reference>
<dbReference type="AlphaFoldDB" id="A0A8H7D6A2"/>